<dbReference type="AlphaFoldDB" id="A0ABD5RI75"/>
<evidence type="ECO:0000313" key="2">
    <source>
        <dbReference type="EMBL" id="MFC5970252.1"/>
    </source>
</evidence>
<protein>
    <submittedName>
        <fullName evidence="2">Luciferase family protein</fullName>
    </submittedName>
</protein>
<feature type="domain" description="Luciferase" evidence="1">
    <location>
        <begin position="30"/>
        <end position="82"/>
    </location>
</feature>
<sequence>MTDIVTTVSSWPGVSVAPHRFGGREFTVGGREFGHDHGTRQVDLPLTKRVRDVLVAEGATDSHHLFPESGWVSYYLDGGSESGALRLLRIAYLHHVASLKRRATKRGESLGPLDAVDVAAELDALDPSDDLRDAFGPVPA</sequence>
<organism evidence="2 3">
    <name type="scientific">Halomarina salina</name>
    <dbReference type="NCBI Taxonomy" id="1872699"/>
    <lineage>
        <taxon>Archaea</taxon>
        <taxon>Methanobacteriati</taxon>
        <taxon>Methanobacteriota</taxon>
        <taxon>Stenosarchaea group</taxon>
        <taxon>Halobacteria</taxon>
        <taxon>Halobacteriales</taxon>
        <taxon>Natronomonadaceae</taxon>
        <taxon>Halomarina</taxon>
    </lineage>
</organism>
<evidence type="ECO:0000259" key="1">
    <source>
        <dbReference type="Pfam" id="PF17648"/>
    </source>
</evidence>
<comment type="caution">
    <text evidence="2">The sequence shown here is derived from an EMBL/GenBank/DDBJ whole genome shotgun (WGS) entry which is preliminary data.</text>
</comment>
<dbReference type="RefSeq" id="WP_247419042.1">
    <property type="nucleotide sequence ID" value="NZ_JALLGW010000002.1"/>
</dbReference>
<keyword evidence="3" id="KW-1185">Reference proteome</keyword>
<name>A0ABD5RI75_9EURY</name>
<reference evidence="2 3" key="1">
    <citation type="journal article" date="2019" name="Int. J. Syst. Evol. Microbiol.">
        <title>The Global Catalogue of Microorganisms (GCM) 10K type strain sequencing project: providing services to taxonomists for standard genome sequencing and annotation.</title>
        <authorList>
            <consortium name="The Broad Institute Genomics Platform"/>
            <consortium name="The Broad Institute Genome Sequencing Center for Infectious Disease"/>
            <person name="Wu L."/>
            <person name="Ma J."/>
        </authorList>
    </citation>
    <scope>NUCLEOTIDE SEQUENCE [LARGE SCALE GENOMIC DNA]</scope>
    <source>
        <strain evidence="2 3">CGMCC 1.12543</strain>
    </source>
</reference>
<evidence type="ECO:0000313" key="3">
    <source>
        <dbReference type="Proteomes" id="UP001596099"/>
    </source>
</evidence>
<gene>
    <name evidence="2" type="ORF">ACFPYI_02810</name>
</gene>
<dbReference type="Proteomes" id="UP001596099">
    <property type="component" value="Unassembled WGS sequence"/>
</dbReference>
<proteinExistence type="predicted"/>
<dbReference type="Pfam" id="PF17648">
    <property type="entry name" value="Luciferase"/>
    <property type="match status" value="1"/>
</dbReference>
<dbReference type="EMBL" id="JBHSQH010000001">
    <property type="protein sequence ID" value="MFC5970252.1"/>
    <property type="molecule type" value="Genomic_DNA"/>
</dbReference>
<dbReference type="InterPro" id="IPR040841">
    <property type="entry name" value="Luciferase_dom"/>
</dbReference>
<accession>A0ABD5RI75</accession>